<gene>
    <name evidence="10" type="ORF">FAZ15_07700</name>
</gene>
<dbReference type="InterPro" id="IPR036942">
    <property type="entry name" value="Beta-barrel_TonB_sf"/>
</dbReference>
<evidence type="ECO:0000313" key="11">
    <source>
        <dbReference type="Proteomes" id="UP000306808"/>
    </source>
</evidence>
<keyword evidence="8" id="KW-0732">Signal</keyword>
<comment type="similarity">
    <text evidence="7">Belongs to the TonB-dependent receptor family.</text>
</comment>
<evidence type="ECO:0000313" key="10">
    <source>
        <dbReference type="EMBL" id="TJZ61086.1"/>
    </source>
</evidence>
<keyword evidence="3 7" id="KW-1134">Transmembrane beta strand</keyword>
<evidence type="ECO:0000256" key="6">
    <source>
        <dbReference type="ARBA" id="ARBA00023237"/>
    </source>
</evidence>
<evidence type="ECO:0000259" key="9">
    <source>
        <dbReference type="Pfam" id="PF07715"/>
    </source>
</evidence>
<dbReference type="AlphaFoldDB" id="A0A4U0P1E9"/>
<dbReference type="Gene3D" id="2.170.130.10">
    <property type="entry name" value="TonB-dependent receptor, plug domain"/>
    <property type="match status" value="1"/>
</dbReference>
<feature type="domain" description="TonB-dependent receptor plug" evidence="9">
    <location>
        <begin position="127"/>
        <end position="247"/>
    </location>
</feature>
<dbReference type="InterPro" id="IPR037066">
    <property type="entry name" value="Plug_dom_sf"/>
</dbReference>
<dbReference type="Gene3D" id="2.40.170.20">
    <property type="entry name" value="TonB-dependent receptor, beta-barrel domain"/>
    <property type="match status" value="1"/>
</dbReference>
<feature type="chain" id="PRO_5020648536" evidence="8">
    <location>
        <begin position="26"/>
        <end position="1016"/>
    </location>
</feature>
<protein>
    <submittedName>
        <fullName evidence="10">TonB-dependent receptor</fullName>
    </submittedName>
</protein>
<proteinExistence type="inferred from homology"/>
<keyword evidence="11" id="KW-1185">Reference proteome</keyword>
<evidence type="ECO:0000256" key="1">
    <source>
        <dbReference type="ARBA" id="ARBA00004571"/>
    </source>
</evidence>
<sequence length="1016" mass="111603">MKKYGVFRYSYILILSILSFHSVQAQEEPKPIINASLVGVLVDADTKEPIDGATVQLEAVTHSVKTDRDGKFQFVTGQKLPFTLIITYVGYQTKTIVISQSPTVIELKSDDKNLDEVVVVGYGTIKRKDLTGSVASLPSDLLKQNVSSLDQTLKGGISGVQVTQTSGQPGGGVSIRIRGGASIQGGNEPLYVIDGFPIYNQTESTGVGSGASINPLASINPSDIESVEVLKDASATAIYGSRGANGVVLVTTKKGVTGRAKLTYDGSFGLQKVLKKIDVLGAKDFAILRNEVLYDANPSLGTNQYLTQSQIDALGEGTNWQNEAFKTAPIRNHQLSLTGGGDQVQYFLGANYFDQEGVIVNTDFKRLGFRSNINAKPYERLSVGANLSINRTQGQVAPSGIVNSLLIMPPTATIYDADGSYTLRNPFENIFANPIATLLETTNQEVVLRTLGTTFAQYDILDGLQLKVLLGVDLNNRTNKYYLPSYIYEGSGSSGRANLGNLDYYSWLNENTLSYNKSFNNHNLNVLLGFTQQEARNAVFGAGAENFVTDELLYNNLQSGSTLLRPTSGTYEWVLHSFLSRINYNYQNKYYVSASLRRDGSSRFGAENKWGNFPSLAFSWRASQEGFIRDNLSFLNDLKLRTSFGTTGNLEIGQYQSLSTLYSLNYLIGGNILTGFTSQRIPNENLGWETTYQYDAGIDFALFNSRLQFTFDWYYKKTEDLLLNVEIPWTSGYASSLQNYGSVQNKGVEFNVKSKNIDNDFSWSTDLNLSFNRNKVLSIGSGTSYITGNYIIKVGKPLGTFYGTATDGILQVGEEAEKGDFTGNATPKAGDRLYKDIDGDGKFTTANDRTVIGNAQPNYIFGFTNTFNYKGFDLNVLLQGSVGNEILNINRQNLEMFTGQQNASTDALQRWTAGNPSQSYPRAKLDPAPVFSDQFVEDGSFVRLKSLQFGYTVPKTWIHRSLSNLRFYVVGQNLLTWTKYAGFDPEVTSGSNVQIGSDAGIYPASKSFSFGASITF</sequence>
<dbReference type="Proteomes" id="UP000306808">
    <property type="component" value="Unassembled WGS sequence"/>
</dbReference>
<dbReference type="InterPro" id="IPR023996">
    <property type="entry name" value="TonB-dep_OMP_SusC/RagA"/>
</dbReference>
<name>A0A4U0P1E9_9SPHI</name>
<comment type="caution">
    <text evidence="10">The sequence shown here is derived from an EMBL/GenBank/DDBJ whole genome shotgun (WGS) entry which is preliminary data.</text>
</comment>
<organism evidence="10 11">
    <name type="scientific">Sphingobacterium olei</name>
    <dbReference type="NCBI Taxonomy" id="2571155"/>
    <lineage>
        <taxon>Bacteria</taxon>
        <taxon>Pseudomonadati</taxon>
        <taxon>Bacteroidota</taxon>
        <taxon>Sphingobacteriia</taxon>
        <taxon>Sphingobacteriales</taxon>
        <taxon>Sphingobacteriaceae</taxon>
        <taxon>Sphingobacterium</taxon>
    </lineage>
</organism>
<feature type="signal peptide" evidence="8">
    <location>
        <begin position="1"/>
        <end position="25"/>
    </location>
</feature>
<accession>A0A4U0P1E9</accession>
<keyword evidence="2 7" id="KW-0813">Transport</keyword>
<dbReference type="SUPFAM" id="SSF49464">
    <property type="entry name" value="Carboxypeptidase regulatory domain-like"/>
    <property type="match status" value="1"/>
</dbReference>
<dbReference type="NCBIfam" id="TIGR04057">
    <property type="entry name" value="SusC_RagA_signa"/>
    <property type="match status" value="1"/>
</dbReference>
<dbReference type="Gene3D" id="2.60.40.1120">
    <property type="entry name" value="Carboxypeptidase-like, regulatory domain"/>
    <property type="match status" value="1"/>
</dbReference>
<dbReference type="InterPro" id="IPR039426">
    <property type="entry name" value="TonB-dep_rcpt-like"/>
</dbReference>
<keyword evidence="10" id="KW-0675">Receptor</keyword>
<evidence type="ECO:0000256" key="4">
    <source>
        <dbReference type="ARBA" id="ARBA00022692"/>
    </source>
</evidence>
<evidence type="ECO:0000256" key="7">
    <source>
        <dbReference type="PROSITE-ProRule" id="PRU01360"/>
    </source>
</evidence>
<dbReference type="InterPro" id="IPR023997">
    <property type="entry name" value="TonB-dep_OMP_SusC/RagA_CS"/>
</dbReference>
<dbReference type="RefSeq" id="WP_136900745.1">
    <property type="nucleotide sequence ID" value="NZ_SUME01000003.1"/>
</dbReference>
<dbReference type="OrthoDB" id="9768177at2"/>
<dbReference type="NCBIfam" id="TIGR04056">
    <property type="entry name" value="OMP_RagA_SusC"/>
    <property type="match status" value="1"/>
</dbReference>
<evidence type="ECO:0000256" key="2">
    <source>
        <dbReference type="ARBA" id="ARBA00022448"/>
    </source>
</evidence>
<dbReference type="SUPFAM" id="SSF56935">
    <property type="entry name" value="Porins"/>
    <property type="match status" value="1"/>
</dbReference>
<dbReference type="InterPro" id="IPR012910">
    <property type="entry name" value="Plug_dom"/>
</dbReference>
<evidence type="ECO:0000256" key="5">
    <source>
        <dbReference type="ARBA" id="ARBA00023136"/>
    </source>
</evidence>
<dbReference type="FunFam" id="2.170.130.10:FF:000008">
    <property type="entry name" value="SusC/RagA family TonB-linked outer membrane protein"/>
    <property type="match status" value="1"/>
</dbReference>
<evidence type="ECO:0000256" key="3">
    <source>
        <dbReference type="ARBA" id="ARBA00022452"/>
    </source>
</evidence>
<dbReference type="EMBL" id="SUME01000003">
    <property type="protein sequence ID" value="TJZ61086.1"/>
    <property type="molecule type" value="Genomic_DNA"/>
</dbReference>
<dbReference type="GO" id="GO:0009279">
    <property type="term" value="C:cell outer membrane"/>
    <property type="evidence" value="ECO:0007669"/>
    <property type="project" value="UniProtKB-SubCell"/>
</dbReference>
<dbReference type="PROSITE" id="PS52016">
    <property type="entry name" value="TONB_DEPENDENT_REC_3"/>
    <property type="match status" value="1"/>
</dbReference>
<reference evidence="10 11" key="1">
    <citation type="submission" date="2019-04" db="EMBL/GenBank/DDBJ databases">
        <title>Sphingobacterium olei sp. nov., isolated from oil-contaminated soil.</title>
        <authorList>
            <person name="Liu B."/>
        </authorList>
    </citation>
    <scope>NUCLEOTIDE SEQUENCE [LARGE SCALE GENOMIC DNA]</scope>
    <source>
        <strain evidence="10 11">HAL-9</strain>
    </source>
</reference>
<dbReference type="Pfam" id="PF13715">
    <property type="entry name" value="CarbopepD_reg_2"/>
    <property type="match status" value="1"/>
</dbReference>
<keyword evidence="6 7" id="KW-0998">Cell outer membrane</keyword>
<dbReference type="InterPro" id="IPR008969">
    <property type="entry name" value="CarboxyPept-like_regulatory"/>
</dbReference>
<dbReference type="Pfam" id="PF07715">
    <property type="entry name" value="Plug"/>
    <property type="match status" value="1"/>
</dbReference>
<comment type="subcellular location">
    <subcellularLocation>
        <location evidence="1 7">Cell outer membrane</location>
        <topology evidence="1 7">Multi-pass membrane protein</topology>
    </subcellularLocation>
</comment>
<keyword evidence="4 7" id="KW-0812">Transmembrane</keyword>
<evidence type="ECO:0000256" key="8">
    <source>
        <dbReference type="SAM" id="SignalP"/>
    </source>
</evidence>
<keyword evidence="5 7" id="KW-0472">Membrane</keyword>